<dbReference type="AlphaFoldDB" id="C6V5Z0"/>
<organism evidence="1 2">
    <name type="scientific">Neorickettsia risticii (strain Illinois)</name>
    <dbReference type="NCBI Taxonomy" id="434131"/>
    <lineage>
        <taxon>Bacteria</taxon>
        <taxon>Pseudomonadati</taxon>
        <taxon>Pseudomonadota</taxon>
        <taxon>Alphaproteobacteria</taxon>
        <taxon>Rickettsiales</taxon>
        <taxon>Anaplasmataceae</taxon>
        <taxon>Neorickettsia</taxon>
    </lineage>
</organism>
<proteinExistence type="predicted"/>
<keyword evidence="2" id="KW-1185">Reference proteome</keyword>
<reference evidence="1 2" key="1">
    <citation type="journal article" date="2009" name="Nucleic Acids Res.">
        <title>Analysis of complete genome sequence of Neorickettsia risticii: causative agent of Potomac horse fever.</title>
        <authorList>
            <person name="Lin M."/>
            <person name="Zhang C."/>
            <person name="Gibson K."/>
            <person name="Rikihisa Y."/>
        </authorList>
    </citation>
    <scope>NUCLEOTIDE SEQUENCE [LARGE SCALE GENOMIC DNA]</scope>
    <source>
        <strain evidence="1 2">Illinois</strain>
    </source>
</reference>
<name>C6V5Z0_NEORI</name>
<dbReference type="HOGENOM" id="CLU_2974769_0_0_5"/>
<sequence>MPYLLKLEDRFPRKSIFLNVKSYLAGVYQIRLPLCWMYPAEWNHKKRTLLGFSSFCPI</sequence>
<protein>
    <submittedName>
        <fullName evidence="1">Uncharacterized protein</fullName>
    </submittedName>
</protein>
<dbReference type="KEGG" id="nri:NRI_0840"/>
<dbReference type="STRING" id="434131.NRI_0840"/>
<gene>
    <name evidence="1" type="ordered locus">NRI_0840</name>
</gene>
<evidence type="ECO:0000313" key="2">
    <source>
        <dbReference type="Proteomes" id="UP000001627"/>
    </source>
</evidence>
<evidence type="ECO:0000313" key="1">
    <source>
        <dbReference type="EMBL" id="ACT69804.1"/>
    </source>
</evidence>
<dbReference type="EMBL" id="CP001431">
    <property type="protein sequence ID" value="ACT69804.1"/>
    <property type="molecule type" value="Genomic_DNA"/>
</dbReference>
<accession>C6V5Z0</accession>
<dbReference type="Proteomes" id="UP000001627">
    <property type="component" value="Chromosome"/>
</dbReference>